<keyword evidence="2" id="KW-1185">Reference proteome</keyword>
<dbReference type="EMBL" id="QJTI01000001">
    <property type="protein sequence ID" value="PYF05305.1"/>
    <property type="molecule type" value="Genomic_DNA"/>
</dbReference>
<evidence type="ECO:0000313" key="1">
    <source>
        <dbReference type="EMBL" id="PYF05305.1"/>
    </source>
</evidence>
<dbReference type="OrthoDB" id="9132618at2"/>
<dbReference type="RefSeq" id="WP_110779199.1">
    <property type="nucleotide sequence ID" value="NZ_QJTI01000001.1"/>
</dbReference>
<dbReference type="Proteomes" id="UP000248148">
    <property type="component" value="Unassembled WGS sequence"/>
</dbReference>
<gene>
    <name evidence="1" type="ORF">BJ122_10142</name>
</gene>
<name>A0A318TTW1_9BRAD</name>
<evidence type="ECO:0000313" key="2">
    <source>
        <dbReference type="Proteomes" id="UP000248148"/>
    </source>
</evidence>
<comment type="caution">
    <text evidence="1">The sequence shown here is derived from an EMBL/GenBank/DDBJ whole genome shotgun (WGS) entry which is preliminary data.</text>
</comment>
<proteinExistence type="predicted"/>
<dbReference type="AlphaFoldDB" id="A0A318TTW1"/>
<sequence>MGLRVWNFNVFCDYATPDKYSAVELHMELPIPHEDLQKVQGWLGQGEWEAAESYLASKYPQHRALLSEWLAASKARNEGASTPVKLAAVG</sequence>
<reference evidence="1 2" key="1">
    <citation type="submission" date="2018-06" db="EMBL/GenBank/DDBJ databases">
        <title>Genomic Encyclopedia of Archaeal and Bacterial Type Strains, Phase II (KMG-II): from individual species to whole genera.</title>
        <authorList>
            <person name="Goeker M."/>
        </authorList>
    </citation>
    <scope>NUCLEOTIDE SEQUENCE [LARGE SCALE GENOMIC DNA]</scope>
    <source>
        <strain evidence="1 2">JCM 11668</strain>
    </source>
</reference>
<accession>A0A318TTW1</accession>
<protein>
    <submittedName>
        <fullName evidence="1">Uncharacterized protein</fullName>
    </submittedName>
</protein>
<organism evidence="1 2">
    <name type="scientific">Rhodopseudomonas faecalis</name>
    <dbReference type="NCBI Taxonomy" id="99655"/>
    <lineage>
        <taxon>Bacteria</taxon>
        <taxon>Pseudomonadati</taxon>
        <taxon>Pseudomonadota</taxon>
        <taxon>Alphaproteobacteria</taxon>
        <taxon>Hyphomicrobiales</taxon>
        <taxon>Nitrobacteraceae</taxon>
        <taxon>Rhodopseudomonas</taxon>
    </lineage>
</organism>